<evidence type="ECO:0000259" key="11">
    <source>
        <dbReference type="PROSITE" id="PS51327"/>
    </source>
</evidence>
<accession>A0A316YRL1</accession>
<dbReference type="InterPro" id="IPR001650">
    <property type="entry name" value="Helicase_C-like"/>
</dbReference>
<dbReference type="PANTHER" id="PTHR14950:SF37">
    <property type="entry name" value="ENDORIBONUCLEASE DICER"/>
    <property type="match status" value="1"/>
</dbReference>
<dbReference type="RefSeq" id="XP_025377613.1">
    <property type="nucleotide sequence ID" value="XM_025523549.1"/>
</dbReference>
<dbReference type="GO" id="GO:0005524">
    <property type="term" value="F:ATP binding"/>
    <property type="evidence" value="ECO:0007669"/>
    <property type="project" value="UniProtKB-KW"/>
</dbReference>
<keyword evidence="1" id="KW-0677">Repeat</keyword>
<dbReference type="STRING" id="215250.A0A316YRL1"/>
<organism evidence="12 13">
    <name type="scientific">Acaromyces ingoldii</name>
    <dbReference type="NCBI Taxonomy" id="215250"/>
    <lineage>
        <taxon>Eukaryota</taxon>
        <taxon>Fungi</taxon>
        <taxon>Dikarya</taxon>
        <taxon>Basidiomycota</taxon>
        <taxon>Ustilaginomycotina</taxon>
        <taxon>Exobasidiomycetes</taxon>
        <taxon>Exobasidiales</taxon>
        <taxon>Cryptobasidiaceae</taxon>
        <taxon>Acaromyces</taxon>
    </lineage>
</organism>
<dbReference type="GO" id="GO:0006396">
    <property type="term" value="P:RNA processing"/>
    <property type="evidence" value="ECO:0007669"/>
    <property type="project" value="InterPro"/>
</dbReference>
<evidence type="ECO:0000313" key="13">
    <source>
        <dbReference type="Proteomes" id="UP000245768"/>
    </source>
</evidence>
<dbReference type="Pfam" id="PF03368">
    <property type="entry name" value="Dicer_dimer"/>
    <property type="match status" value="1"/>
</dbReference>
<dbReference type="InParanoid" id="A0A316YRL1"/>
<protein>
    <recommendedName>
        <fullName evidence="14">Dicer-like protein 1</fullName>
    </recommendedName>
</protein>
<feature type="domain" description="RNase III" evidence="8">
    <location>
        <begin position="887"/>
        <end position="1040"/>
    </location>
</feature>
<dbReference type="PANTHER" id="PTHR14950">
    <property type="entry name" value="DICER-RELATED"/>
    <property type="match status" value="1"/>
</dbReference>
<keyword evidence="2" id="KW-0547">Nucleotide-binding</keyword>
<dbReference type="PROSITE" id="PS51194">
    <property type="entry name" value="HELICASE_CTER"/>
    <property type="match status" value="1"/>
</dbReference>
<evidence type="ECO:0000256" key="6">
    <source>
        <dbReference type="PROSITE-ProRule" id="PRU00657"/>
    </source>
</evidence>
<evidence type="ECO:0000256" key="1">
    <source>
        <dbReference type="ARBA" id="ARBA00022737"/>
    </source>
</evidence>
<feature type="region of interest" description="Disordered" evidence="7">
    <location>
        <begin position="1378"/>
        <end position="1441"/>
    </location>
</feature>
<dbReference type="Pfam" id="PF00271">
    <property type="entry name" value="Helicase_C"/>
    <property type="match status" value="1"/>
</dbReference>
<comment type="similarity">
    <text evidence="6">Belongs to the helicase family. Dicer subfamily.</text>
</comment>
<dbReference type="SMART" id="SM00535">
    <property type="entry name" value="RIBOc"/>
    <property type="match status" value="2"/>
</dbReference>
<dbReference type="InterPro" id="IPR011545">
    <property type="entry name" value="DEAD/DEAH_box_helicase_dom"/>
</dbReference>
<keyword evidence="6" id="KW-0694">RNA-binding</keyword>
<dbReference type="GO" id="GO:0004386">
    <property type="term" value="F:helicase activity"/>
    <property type="evidence" value="ECO:0007669"/>
    <property type="project" value="UniProtKB-KW"/>
</dbReference>
<dbReference type="PROSITE" id="PS50142">
    <property type="entry name" value="RNASE_3_2"/>
    <property type="match status" value="2"/>
</dbReference>
<dbReference type="GO" id="GO:0031047">
    <property type="term" value="P:regulatory ncRNA-mediated gene silencing"/>
    <property type="evidence" value="ECO:0007669"/>
    <property type="project" value="UniProtKB-ARBA"/>
</dbReference>
<dbReference type="InterPro" id="IPR036389">
    <property type="entry name" value="RNase_III_sf"/>
</dbReference>
<dbReference type="PROSITE" id="PS00517">
    <property type="entry name" value="RNASE_3_1"/>
    <property type="match status" value="1"/>
</dbReference>
<dbReference type="InterPro" id="IPR038248">
    <property type="entry name" value="Dicer_dimer_sf"/>
</dbReference>
<dbReference type="CDD" id="cd00593">
    <property type="entry name" value="RIBOc"/>
    <property type="match status" value="2"/>
</dbReference>
<keyword evidence="5" id="KW-0067">ATP-binding</keyword>
<keyword evidence="4" id="KW-0347">Helicase</keyword>
<evidence type="ECO:0000256" key="2">
    <source>
        <dbReference type="ARBA" id="ARBA00022741"/>
    </source>
</evidence>
<dbReference type="SMART" id="SM00490">
    <property type="entry name" value="HELICc"/>
    <property type="match status" value="1"/>
</dbReference>
<evidence type="ECO:0000259" key="9">
    <source>
        <dbReference type="PROSITE" id="PS51192"/>
    </source>
</evidence>
<sequence length="1441" mass="163813">MMTEPDATTTAPDGSSDGGESSCQAFQHLISIAHGEAGSDGMPSPTIHLQHDHRPRQYQTELFERAKKENVIACLDTGAGKTLIAVMLLQHTFNLGLCAPKKISLFIVNLVPLVHQQGGVIEANTCLRVGLLFGGDSRFSTWSKEHYDKAFAEHDVLVVTGQIVVQALAHSFLKIEDINLIVFDEAHHADATHPYSRIMKDYYFKTPSHKRPKIFGMTASPMKTATNHYQSAARELEGTLDAKIFTAPLSQNRKNELKQVRELVIEYDQPIQLPETDLTEKIKKRCASLESLPKYMHRMRYDLEHHGPLMLDLAWIGSRDAFRNKAREKFERTQLSRPQIDLLNKSWAEKQQFDRESRAMLEELDKKKKRWADEAFWHKAVAELLDEERNVPRSLEANETNATPKILTLINLLKCFDVDSKTRQNFCGIVFVGRKRTAIALVKLLLGQECLKFLKVEALYGHVEVDGRNGMDSDAQQATLSRFRKGKTNLLVATSVAEEGLDILPCNCVIRFDLFAHHVAYVQSRGRARHKDSRFIMMVQRDDPVMHGILHKVTRVDADIREWLLDLPHDRLSQTFDDDSRDDSRGEKQEALSDYLEVAQTGARIYPPESVFFLCHYVQMIKSDVYAPNVPDFIIREYDEGLGFSVEVRLPANSRVRYVQGPICPSKKMARNAASLLALKKLREAGELDDYLIPSARNKTKALRADLPFELDKDGRRMGAFKGMPAVDLMFAGGISRQCPVSEDTVLVRLDHREALAATRYTLRLFDYIGKNSYENDGRLPFLVLPLHQPIASRNFVDWMEVTQEAQITTLHDRGLFSYRFDPQDKLSPLMDEDLLLCDWKNPSRLYYFIDLDLGHDVRHIAPDRRSLRDIAPDEPAREANALLFHNQLDEGLLMHAFTAPSAQQLLNYEKLEFFGDMALKLIASLYAFTMTDSLREVELHYTRRAIISNAQLLKHSLRHQLHRFVHAKAFSGKTWRPLYLCAPNWSQEEARPSYRKRNTHIISSEASHPASGCEEMLLSEKSLADLVEACLGAAFNKGGVNGIEAALFAMNKLGVLPREVEGLESFRRAYAQQTAQESEGQNLAERVESGALQKLQEHIGYQFRSPHLALQAVTHSSYMAADLPSYERFEFLGDALLDYFIVSTFREKYSDTLDESAMTMIKSNAVANDAFGVLCIELGLHHYFSHSSSSMLSGIMQTVSDVMDARRRALDLYGGDEANIGQYWLKFGVRVPKVLADVIESLLGAVFVDSGFNFDTTQEFFDRLYRPFFERHFEPDKTVVRDLNELTSFFTKHRCRRWSVDYETMDHLKDRRDSNTIRFWISFHGVKVSEGVASGRASDQLIEGLEEIKEVKASEEWNDTGLVTEVLRKVLPKQFSNILNSPTPGHEPEDDEGAETGNQEPPERPNLTISDELAGICDCAQREAEGDDEDQEGEEKTWWD</sequence>
<dbReference type="Gene3D" id="3.30.160.380">
    <property type="entry name" value="Dicer dimerisation domain"/>
    <property type="match status" value="1"/>
</dbReference>
<evidence type="ECO:0000256" key="5">
    <source>
        <dbReference type="ARBA" id="ARBA00022840"/>
    </source>
</evidence>
<evidence type="ECO:0000256" key="7">
    <source>
        <dbReference type="SAM" id="MobiDB-lite"/>
    </source>
</evidence>
<dbReference type="FunCoup" id="A0A316YRL1">
    <property type="interactions" value="280"/>
</dbReference>
<dbReference type="SMART" id="SM00487">
    <property type="entry name" value="DEXDc"/>
    <property type="match status" value="1"/>
</dbReference>
<feature type="domain" description="RNase III" evidence="8">
    <location>
        <begin position="1093"/>
        <end position="1252"/>
    </location>
</feature>
<proteinExistence type="inferred from homology"/>
<evidence type="ECO:0000259" key="10">
    <source>
        <dbReference type="PROSITE" id="PS51194"/>
    </source>
</evidence>
<dbReference type="GO" id="GO:0003723">
    <property type="term" value="F:RNA binding"/>
    <property type="evidence" value="ECO:0007669"/>
    <property type="project" value="UniProtKB-UniRule"/>
</dbReference>
<feature type="region of interest" description="Disordered" evidence="7">
    <location>
        <begin position="1"/>
        <end position="21"/>
    </location>
</feature>
<dbReference type="SUPFAM" id="SSF69065">
    <property type="entry name" value="RNase III domain-like"/>
    <property type="match status" value="2"/>
</dbReference>
<dbReference type="Gene3D" id="3.40.50.300">
    <property type="entry name" value="P-loop containing nucleotide triphosphate hydrolases"/>
    <property type="match status" value="2"/>
</dbReference>
<feature type="domain" description="Helicase C-terminal" evidence="10">
    <location>
        <begin position="408"/>
        <end position="568"/>
    </location>
</feature>
<dbReference type="PROSITE" id="PS51192">
    <property type="entry name" value="HELICASE_ATP_BIND_1"/>
    <property type="match status" value="1"/>
</dbReference>
<dbReference type="Gene3D" id="1.10.1520.10">
    <property type="entry name" value="Ribonuclease III domain"/>
    <property type="match status" value="2"/>
</dbReference>
<evidence type="ECO:0008006" key="14">
    <source>
        <dbReference type="Google" id="ProtNLM"/>
    </source>
</evidence>
<evidence type="ECO:0000256" key="4">
    <source>
        <dbReference type="ARBA" id="ARBA00022806"/>
    </source>
</evidence>
<dbReference type="InterPro" id="IPR027417">
    <property type="entry name" value="P-loop_NTPase"/>
</dbReference>
<feature type="domain" description="Helicase ATP-binding" evidence="9">
    <location>
        <begin position="62"/>
        <end position="239"/>
    </location>
</feature>
<name>A0A316YRL1_9BASI</name>
<dbReference type="Pfam" id="PF00636">
    <property type="entry name" value="Ribonuclease_3"/>
    <property type="match status" value="2"/>
</dbReference>
<feature type="domain" description="Dicer dsRNA-binding fold" evidence="11">
    <location>
        <begin position="610"/>
        <end position="702"/>
    </location>
</feature>
<evidence type="ECO:0000313" key="12">
    <source>
        <dbReference type="EMBL" id="PWN90415.1"/>
    </source>
</evidence>
<dbReference type="GeneID" id="37045465"/>
<reference evidence="12 13" key="1">
    <citation type="journal article" date="2018" name="Mol. Biol. Evol.">
        <title>Broad Genomic Sampling Reveals a Smut Pathogenic Ancestry of the Fungal Clade Ustilaginomycotina.</title>
        <authorList>
            <person name="Kijpornyongpan T."/>
            <person name="Mondo S.J."/>
            <person name="Barry K."/>
            <person name="Sandor L."/>
            <person name="Lee J."/>
            <person name="Lipzen A."/>
            <person name="Pangilinan J."/>
            <person name="LaButti K."/>
            <person name="Hainaut M."/>
            <person name="Henrissat B."/>
            <person name="Grigoriev I.V."/>
            <person name="Spatafora J.W."/>
            <person name="Aime M.C."/>
        </authorList>
    </citation>
    <scope>NUCLEOTIDE SEQUENCE [LARGE SCALE GENOMIC DNA]</scope>
    <source>
        <strain evidence="12 13">MCA 4198</strain>
    </source>
</reference>
<dbReference type="GO" id="GO:0004525">
    <property type="term" value="F:ribonuclease III activity"/>
    <property type="evidence" value="ECO:0007669"/>
    <property type="project" value="InterPro"/>
</dbReference>
<gene>
    <name evidence="12" type="ORF">FA10DRAFT_279560</name>
</gene>
<evidence type="ECO:0000256" key="3">
    <source>
        <dbReference type="ARBA" id="ARBA00022801"/>
    </source>
</evidence>
<dbReference type="InterPro" id="IPR000999">
    <property type="entry name" value="RNase_III_dom"/>
</dbReference>
<dbReference type="CDD" id="cd18034">
    <property type="entry name" value="DEXHc_dicer"/>
    <property type="match status" value="1"/>
</dbReference>
<dbReference type="InterPro" id="IPR014001">
    <property type="entry name" value="Helicase_ATP-bd"/>
</dbReference>
<dbReference type="SUPFAM" id="SSF52540">
    <property type="entry name" value="P-loop containing nucleoside triphosphate hydrolases"/>
    <property type="match status" value="1"/>
</dbReference>
<dbReference type="Proteomes" id="UP000245768">
    <property type="component" value="Unassembled WGS sequence"/>
</dbReference>
<dbReference type="InterPro" id="IPR005034">
    <property type="entry name" value="Dicer_dimerisation"/>
</dbReference>
<dbReference type="OrthoDB" id="416741at2759"/>
<keyword evidence="13" id="KW-1185">Reference proteome</keyword>
<dbReference type="Pfam" id="PF00270">
    <property type="entry name" value="DEAD"/>
    <property type="match status" value="1"/>
</dbReference>
<dbReference type="EMBL" id="KZ819636">
    <property type="protein sequence ID" value="PWN90415.1"/>
    <property type="molecule type" value="Genomic_DNA"/>
</dbReference>
<evidence type="ECO:0000259" key="8">
    <source>
        <dbReference type="PROSITE" id="PS50142"/>
    </source>
</evidence>
<keyword evidence="3" id="KW-0378">Hydrolase</keyword>
<dbReference type="PROSITE" id="PS51327">
    <property type="entry name" value="DICER_DSRBF"/>
    <property type="match status" value="1"/>
</dbReference>